<evidence type="ECO:0000313" key="4">
    <source>
        <dbReference type="Proteomes" id="UP000007967"/>
    </source>
</evidence>
<keyword evidence="3" id="KW-0808">Transferase</keyword>
<reference evidence="3 4" key="2">
    <citation type="journal article" date="2010" name="Stand. Genomic Sci.">
        <title>Complete genome sequence of Kribbella flavida type strain (IFO 14399).</title>
        <authorList>
            <person name="Pukall R."/>
            <person name="Lapidus A."/>
            <person name="Glavina Del Rio T."/>
            <person name="Copeland A."/>
            <person name="Tice H."/>
            <person name="Cheng J.-F."/>
            <person name="Lucas S."/>
            <person name="Chen F."/>
            <person name="Nolan M."/>
            <person name="LaButti K."/>
            <person name="Pati A."/>
            <person name="Ivanova N."/>
            <person name="Mavrommatis K."/>
            <person name="Mikhailova N."/>
            <person name="Pitluck S."/>
            <person name="Bruce D."/>
            <person name="Goodwin L."/>
            <person name="Land M."/>
            <person name="Hauser L."/>
            <person name="Chang Y.-J."/>
            <person name="Jeffries C.D."/>
            <person name="Chen A."/>
            <person name="Palaniappan K."/>
            <person name="Chain P."/>
            <person name="Rohde M."/>
            <person name="Goeker M."/>
            <person name="Bristow J."/>
            <person name="Eisen J.A."/>
            <person name="Markowitz V."/>
            <person name="Hugenholtz P."/>
            <person name="Kyrpides N.C."/>
            <person name="Klenk H.-P."/>
            <person name="Brettin T."/>
        </authorList>
    </citation>
    <scope>NUCLEOTIDE SEQUENCE [LARGE SCALE GENOMIC DNA]</scope>
    <source>
        <strain evidence="4">DSM 17836 / JCM 10339 / NBRC 14399</strain>
    </source>
</reference>
<proteinExistence type="inferred from homology"/>
<dbReference type="eggNOG" id="COG2334">
    <property type="taxonomic scope" value="Bacteria"/>
</dbReference>
<organism evidence="3 4">
    <name type="scientific">Kribbella flavida (strain DSM 17836 / JCM 10339 / NBRC 14399)</name>
    <dbReference type="NCBI Taxonomy" id="479435"/>
    <lineage>
        <taxon>Bacteria</taxon>
        <taxon>Bacillati</taxon>
        <taxon>Actinomycetota</taxon>
        <taxon>Actinomycetes</taxon>
        <taxon>Propionibacteriales</taxon>
        <taxon>Kribbellaceae</taxon>
        <taxon>Kribbella</taxon>
    </lineage>
</organism>
<dbReference type="GO" id="GO:0019202">
    <property type="term" value="F:amino acid kinase activity"/>
    <property type="evidence" value="ECO:0007669"/>
    <property type="project" value="TreeGrafter"/>
</dbReference>
<evidence type="ECO:0000313" key="3">
    <source>
        <dbReference type="EMBL" id="ADB30278.1"/>
    </source>
</evidence>
<dbReference type="PANTHER" id="PTHR21064:SF6">
    <property type="entry name" value="AMINOGLYCOSIDE PHOSPHOTRANSFERASE DOMAIN-CONTAINING PROTEIN"/>
    <property type="match status" value="1"/>
</dbReference>
<dbReference type="SUPFAM" id="SSF56112">
    <property type="entry name" value="Protein kinase-like (PK-like)"/>
    <property type="match status" value="1"/>
</dbReference>
<protein>
    <submittedName>
        <fullName evidence="3">Aminoglycoside phosphotransferase</fullName>
    </submittedName>
</protein>
<dbReference type="InterPro" id="IPR002575">
    <property type="entry name" value="Aminoglycoside_PTrfase"/>
</dbReference>
<evidence type="ECO:0000259" key="2">
    <source>
        <dbReference type="Pfam" id="PF01636"/>
    </source>
</evidence>
<reference evidence="4" key="1">
    <citation type="submission" date="2009-09" db="EMBL/GenBank/DDBJ databases">
        <title>The complete genome of Kribbella flavida DSM 17836.</title>
        <authorList>
            <consortium name="US DOE Joint Genome Institute (JGI-PGF)"/>
            <person name="Lucas S."/>
            <person name="Copeland A."/>
            <person name="Lapidus A."/>
            <person name="Glavina del Rio T."/>
            <person name="Dalin E."/>
            <person name="Tice H."/>
            <person name="Bruce D."/>
            <person name="Goodwin L."/>
            <person name="Pitluck S."/>
            <person name="Kyrpides N."/>
            <person name="Mavromatis K."/>
            <person name="Ivanova N."/>
            <person name="Saunders E."/>
            <person name="Brettin T."/>
            <person name="Detter J.C."/>
            <person name="Han C."/>
            <person name="Larimer F."/>
            <person name="Land M."/>
            <person name="Hauser L."/>
            <person name="Markowitz V."/>
            <person name="Cheng J.-F."/>
            <person name="Hugenholtz P."/>
            <person name="Woyke T."/>
            <person name="Wu D."/>
            <person name="Pukall R."/>
            <person name="Klenk H.-P."/>
            <person name="Eisen J.A."/>
        </authorList>
    </citation>
    <scope>NUCLEOTIDE SEQUENCE [LARGE SCALE GENOMIC DNA]</scope>
    <source>
        <strain evidence="4">DSM 17836 / JCM 10339 / NBRC 14399</strain>
    </source>
</reference>
<dbReference type="InterPro" id="IPR011009">
    <property type="entry name" value="Kinase-like_dom_sf"/>
</dbReference>
<dbReference type="KEGG" id="kfl:Kfla_1174"/>
<dbReference type="Proteomes" id="UP000007967">
    <property type="component" value="Chromosome"/>
</dbReference>
<dbReference type="InterPro" id="IPR050249">
    <property type="entry name" value="Pseudomonas-type_ThrB"/>
</dbReference>
<dbReference type="AlphaFoldDB" id="D2Q2U7"/>
<keyword evidence="4" id="KW-1185">Reference proteome</keyword>
<dbReference type="Pfam" id="PF01636">
    <property type="entry name" value="APH"/>
    <property type="match status" value="1"/>
</dbReference>
<name>D2Q2U7_KRIFD</name>
<evidence type="ECO:0000256" key="1">
    <source>
        <dbReference type="ARBA" id="ARBA00038240"/>
    </source>
</evidence>
<dbReference type="STRING" id="479435.Kfla_1174"/>
<sequence>MLWEPVEPEGALRERFGLLGFDGASDWVAEVLAEVWGIAVEGCDRVVISDANAIVWMRTEQGRLVVKWSRAEQRFEELAASARLLGALAARGVPVAAPVPAVDGRTRVVLGGPSGKLSVAVLPEIDGDWLDVGDEAAVHAAGACLASLHHALAEYADADPAVSHGATGDSGEDLRERLTKWLATDDRGVTLAASQRLAAAVAALPPLDTREQLVHNDYRAANLLTRDSAVVGILDFDEIARQHPVHDLAKAFVYLSTLFTEWKPTAPGVRRTFLAGYESVRRLSPAEHAWLETLALWVGIQAVPTGDDPAGWAKAL</sequence>
<accession>D2Q2U7</accession>
<dbReference type="PANTHER" id="PTHR21064">
    <property type="entry name" value="AMINOGLYCOSIDE PHOSPHOTRANSFERASE DOMAIN-CONTAINING PROTEIN-RELATED"/>
    <property type="match status" value="1"/>
</dbReference>
<dbReference type="EMBL" id="CP001736">
    <property type="protein sequence ID" value="ADB30278.1"/>
    <property type="molecule type" value="Genomic_DNA"/>
</dbReference>
<feature type="domain" description="Aminoglycoside phosphotransferase" evidence="2">
    <location>
        <begin position="52"/>
        <end position="278"/>
    </location>
</feature>
<dbReference type="Gene3D" id="3.90.1200.10">
    <property type="match status" value="1"/>
</dbReference>
<comment type="similarity">
    <text evidence="1">Belongs to the pseudomonas-type ThrB family.</text>
</comment>
<dbReference type="HOGENOM" id="CLU_841395_0_0_11"/>
<gene>
    <name evidence="3" type="ordered locus">Kfla_1174</name>
</gene>